<evidence type="ECO:0000313" key="3">
    <source>
        <dbReference type="Proteomes" id="UP001172731"/>
    </source>
</evidence>
<reference evidence="2" key="1">
    <citation type="submission" date="2021-06" db="EMBL/GenBank/DDBJ databases">
        <title>Genome-based taxonomic framework of Microbacterium strains isolated from marine environment, the description of four new species and reclassification of four preexisting species.</title>
        <authorList>
            <person name="Lee S.D."/>
            <person name="Kim S.-M."/>
            <person name="Byeon Y.-S."/>
            <person name="Yang H.L."/>
            <person name="Kim I.S."/>
        </authorList>
    </citation>
    <scope>NUCLEOTIDE SEQUENCE</scope>
    <source>
        <strain evidence="2">KACC 20510</strain>
    </source>
</reference>
<protein>
    <submittedName>
        <fullName evidence="2">13E12 repeat family protein</fullName>
    </submittedName>
</protein>
<sequence>MTIDEVLIEGEPAVLILEALRSMTVTHEGDGMSTMKGRVGGDSGAALLHALGNIRAELTAEDMRSFLPGRTPNRRTEDQRGADAFVLLAERVDEALTAWRNR</sequence>
<dbReference type="Proteomes" id="UP001172731">
    <property type="component" value="Unassembled WGS sequence"/>
</dbReference>
<feature type="domain" description="DUF222" evidence="1">
    <location>
        <begin position="19"/>
        <end position="91"/>
    </location>
</feature>
<accession>A0ABT8FVX6</accession>
<comment type="caution">
    <text evidence="2">The sequence shown here is derived from an EMBL/GenBank/DDBJ whole genome shotgun (WGS) entry which is preliminary data.</text>
</comment>
<dbReference type="EMBL" id="JAHWXI010000020">
    <property type="protein sequence ID" value="MDN4465459.1"/>
    <property type="molecule type" value="Genomic_DNA"/>
</dbReference>
<gene>
    <name evidence="2" type="ORF">KZC48_13800</name>
</gene>
<dbReference type="InterPro" id="IPR003870">
    <property type="entry name" value="DUF222"/>
</dbReference>
<name>A0ABT8FVX6_9MICO</name>
<dbReference type="RefSeq" id="WP_301135424.1">
    <property type="nucleotide sequence ID" value="NZ_BAAAUQ010000006.1"/>
</dbReference>
<evidence type="ECO:0000259" key="1">
    <source>
        <dbReference type="Pfam" id="PF02720"/>
    </source>
</evidence>
<organism evidence="2 3">
    <name type="scientific">Microbacterium aurantiacum</name>
    <dbReference type="NCBI Taxonomy" id="162393"/>
    <lineage>
        <taxon>Bacteria</taxon>
        <taxon>Bacillati</taxon>
        <taxon>Actinomycetota</taxon>
        <taxon>Actinomycetes</taxon>
        <taxon>Micrococcales</taxon>
        <taxon>Microbacteriaceae</taxon>
        <taxon>Microbacterium</taxon>
    </lineage>
</organism>
<evidence type="ECO:0000313" key="2">
    <source>
        <dbReference type="EMBL" id="MDN4465459.1"/>
    </source>
</evidence>
<keyword evidence="3" id="KW-1185">Reference proteome</keyword>
<proteinExistence type="predicted"/>
<dbReference type="Pfam" id="PF02720">
    <property type="entry name" value="DUF222"/>
    <property type="match status" value="1"/>
</dbReference>